<name>A0A1H7Z307_STIAU</name>
<organism evidence="4 5">
    <name type="scientific">Stigmatella aurantiaca</name>
    <dbReference type="NCBI Taxonomy" id="41"/>
    <lineage>
        <taxon>Bacteria</taxon>
        <taxon>Pseudomonadati</taxon>
        <taxon>Myxococcota</taxon>
        <taxon>Myxococcia</taxon>
        <taxon>Myxococcales</taxon>
        <taxon>Cystobacterineae</taxon>
        <taxon>Archangiaceae</taxon>
        <taxon>Stigmatella</taxon>
    </lineage>
</organism>
<feature type="signal peptide" evidence="2">
    <location>
        <begin position="1"/>
        <end position="23"/>
    </location>
</feature>
<keyword evidence="5" id="KW-1185">Reference proteome</keyword>
<dbReference type="EMBL" id="FOAP01000018">
    <property type="protein sequence ID" value="SEM51849.1"/>
    <property type="molecule type" value="Genomic_DNA"/>
</dbReference>
<dbReference type="OrthoDB" id="5493731at2"/>
<dbReference type="AlphaFoldDB" id="A0A1H7Z307"/>
<dbReference type="Gene3D" id="2.60.40.10">
    <property type="entry name" value="Immunoglobulins"/>
    <property type="match status" value="1"/>
</dbReference>
<proteinExistence type="predicted"/>
<reference evidence="5" key="1">
    <citation type="submission" date="2016-10" db="EMBL/GenBank/DDBJ databases">
        <authorList>
            <person name="Varghese N."/>
            <person name="Submissions S."/>
        </authorList>
    </citation>
    <scope>NUCLEOTIDE SEQUENCE [LARGE SCALE GENOMIC DNA]</scope>
    <source>
        <strain evidence="5">DSM 17044</strain>
    </source>
</reference>
<dbReference type="SUPFAM" id="SSF49785">
    <property type="entry name" value="Galactose-binding domain-like"/>
    <property type="match status" value="1"/>
</dbReference>
<feature type="chain" id="PRO_5010357564" description="Pesticidal crystal protein Cry22Aa Ig-like domain-containing protein" evidence="2">
    <location>
        <begin position="24"/>
        <end position="368"/>
    </location>
</feature>
<sequence>MKPSVGIVPAVLLSLPMALPAQAQSTPNLVVNGGFEAPALGRGSVQYFPSIPGWLMQSGCSIEIQNHVAGSPMEGAQHLELDSFCPTTLFQNFNTQAGHSYLLSFGYSPRPGVSDNLIRVYWDGLLVAELNASGSGRTDTHWQHVTLPVTAQGSSTRLTFADASLNDSVGGYIDAVSVTEAGGSCSEAPGVPSLTLQGPSEMTLECGVDTWVDPGAQAADACGPLEVLKYNSGDDDGDGVPGAQDPDDYGPGPNTAAEGTYSVQYAARTSVGDLVSAIRSVHVEDRLPPALKLKGAAQLTHTCGTGWVDPGVEATDACYGNVAADVKVSGYVNGWSAGSYTLTYTLTDSGNNAAVPVTRTVDVVNCPW</sequence>
<protein>
    <recommendedName>
        <fullName evidence="3">Pesticidal crystal protein Cry22Aa Ig-like domain-containing protein</fullName>
    </recommendedName>
</protein>
<dbReference type="Gene3D" id="2.60.120.260">
    <property type="entry name" value="Galactose-binding domain-like"/>
    <property type="match status" value="1"/>
</dbReference>
<evidence type="ECO:0000313" key="4">
    <source>
        <dbReference type="EMBL" id="SEM51849.1"/>
    </source>
</evidence>
<dbReference type="InterPro" id="IPR013783">
    <property type="entry name" value="Ig-like_fold"/>
</dbReference>
<dbReference type="RefSeq" id="WP_143101572.1">
    <property type="nucleotide sequence ID" value="NZ_FOAP01000018.1"/>
</dbReference>
<evidence type="ECO:0000259" key="3">
    <source>
        <dbReference type="Pfam" id="PF16403"/>
    </source>
</evidence>
<dbReference type="Proteomes" id="UP000182719">
    <property type="component" value="Unassembled WGS sequence"/>
</dbReference>
<evidence type="ECO:0000313" key="5">
    <source>
        <dbReference type="Proteomes" id="UP000182719"/>
    </source>
</evidence>
<dbReference type="InterPro" id="IPR008979">
    <property type="entry name" value="Galactose-bd-like_sf"/>
</dbReference>
<feature type="region of interest" description="Disordered" evidence="1">
    <location>
        <begin position="230"/>
        <end position="256"/>
    </location>
</feature>
<evidence type="ECO:0000256" key="1">
    <source>
        <dbReference type="SAM" id="MobiDB-lite"/>
    </source>
</evidence>
<feature type="domain" description="Pesticidal crystal protein Cry22Aa Ig-like" evidence="3">
    <location>
        <begin position="291"/>
        <end position="363"/>
    </location>
</feature>
<dbReference type="InterPro" id="IPR032179">
    <property type="entry name" value="Cry22Aa_Ig-like"/>
</dbReference>
<evidence type="ECO:0000256" key="2">
    <source>
        <dbReference type="SAM" id="SignalP"/>
    </source>
</evidence>
<dbReference type="Pfam" id="PF16403">
    <property type="entry name" value="Bact_surface_Ig-like"/>
    <property type="match status" value="1"/>
</dbReference>
<gene>
    <name evidence="4" type="ORF">SAMN05444354_11819</name>
</gene>
<keyword evidence="2" id="KW-0732">Signal</keyword>
<accession>A0A1H7Z307</accession>